<feature type="transmembrane region" description="Helical" evidence="1">
    <location>
        <begin position="47"/>
        <end position="64"/>
    </location>
</feature>
<evidence type="ECO:0000256" key="1">
    <source>
        <dbReference type="SAM" id="Phobius"/>
    </source>
</evidence>
<dbReference type="InterPro" id="IPR037185">
    <property type="entry name" value="EmrE-like"/>
</dbReference>
<feature type="transmembrane region" description="Helical" evidence="1">
    <location>
        <begin position="103"/>
        <end position="125"/>
    </location>
</feature>
<dbReference type="Pfam" id="PF00892">
    <property type="entry name" value="EamA"/>
    <property type="match status" value="1"/>
</dbReference>
<reference evidence="4" key="1">
    <citation type="journal article" date="2019" name="Int. J. Syst. Evol. Microbiol.">
        <title>The Global Catalogue of Microorganisms (GCM) 10K type strain sequencing project: providing services to taxonomists for standard genome sequencing and annotation.</title>
        <authorList>
            <consortium name="The Broad Institute Genomics Platform"/>
            <consortium name="The Broad Institute Genome Sequencing Center for Infectious Disease"/>
            <person name="Wu L."/>
            <person name="Ma J."/>
        </authorList>
    </citation>
    <scope>NUCLEOTIDE SEQUENCE [LARGE SCALE GENOMIC DNA]</scope>
    <source>
        <strain evidence="4">JCM 18014</strain>
    </source>
</reference>
<sequence length="306" mass="32133">MTGPETGDEQSLRARVLALAALLLGNVALACGPWLVRLADTGPVSAGFWRVALALPFLFLLAAFSGEQLGGIPRKAILLVLAGGAFFGLDIASWHVGIGDTRLANAVLFGNAGSVILMVWGFVVLRRLPIGREWQAIIAAFAGSAVLLGRSLELSTANFVGDLFCLLAGLLYAGYLLLLQDARKSFGSWSVLALSSSASVAVLFMVAQLSGEPFWPTDWTPVLVLAFSSQLLGQGLLVYSLKAFSPLVIGIALLTQPAVAALIGWLAFDEVLVPLDLLGIVLVGSALVLARVAGPRKPPRPRVNPV</sequence>
<dbReference type="SUPFAM" id="SSF103481">
    <property type="entry name" value="Multidrug resistance efflux transporter EmrE"/>
    <property type="match status" value="2"/>
</dbReference>
<feature type="transmembrane region" description="Helical" evidence="1">
    <location>
        <begin position="158"/>
        <end position="179"/>
    </location>
</feature>
<keyword evidence="1" id="KW-0812">Transmembrane</keyword>
<feature type="transmembrane region" description="Helical" evidence="1">
    <location>
        <begin position="274"/>
        <end position="293"/>
    </location>
</feature>
<organism evidence="3 4">
    <name type="scientific">Erythrobacter westpacificensis</name>
    <dbReference type="NCBI Taxonomy" id="1055231"/>
    <lineage>
        <taxon>Bacteria</taxon>
        <taxon>Pseudomonadati</taxon>
        <taxon>Pseudomonadota</taxon>
        <taxon>Alphaproteobacteria</taxon>
        <taxon>Sphingomonadales</taxon>
        <taxon>Erythrobacteraceae</taxon>
        <taxon>Erythrobacter/Porphyrobacter group</taxon>
        <taxon>Erythrobacter</taxon>
    </lineage>
</organism>
<dbReference type="RefSeq" id="WP_346031902.1">
    <property type="nucleotide sequence ID" value="NZ_BAABHV010000008.1"/>
</dbReference>
<dbReference type="PANTHER" id="PTHR22911">
    <property type="entry name" value="ACYL-MALONYL CONDENSING ENZYME-RELATED"/>
    <property type="match status" value="1"/>
</dbReference>
<proteinExistence type="predicted"/>
<evidence type="ECO:0000313" key="4">
    <source>
        <dbReference type="Proteomes" id="UP001500518"/>
    </source>
</evidence>
<comment type="caution">
    <text evidence="3">The sequence shown here is derived from an EMBL/GenBank/DDBJ whole genome shotgun (WGS) entry which is preliminary data.</text>
</comment>
<name>A0ABP9K4S3_9SPHN</name>
<keyword evidence="4" id="KW-1185">Reference proteome</keyword>
<protein>
    <recommendedName>
        <fullName evidence="2">EamA domain-containing protein</fullName>
    </recommendedName>
</protein>
<feature type="transmembrane region" description="Helical" evidence="1">
    <location>
        <begin position="12"/>
        <end position="35"/>
    </location>
</feature>
<dbReference type="Proteomes" id="UP001500518">
    <property type="component" value="Unassembled WGS sequence"/>
</dbReference>
<accession>A0ABP9K4S3</accession>
<feature type="transmembrane region" description="Helical" evidence="1">
    <location>
        <begin position="76"/>
        <end position="97"/>
    </location>
</feature>
<evidence type="ECO:0000259" key="2">
    <source>
        <dbReference type="Pfam" id="PF00892"/>
    </source>
</evidence>
<feature type="domain" description="EamA" evidence="2">
    <location>
        <begin position="161"/>
        <end position="289"/>
    </location>
</feature>
<dbReference type="EMBL" id="BAABHV010000008">
    <property type="protein sequence ID" value="GAA5050014.1"/>
    <property type="molecule type" value="Genomic_DNA"/>
</dbReference>
<gene>
    <name evidence="3" type="ORF">GCM10023208_08650</name>
</gene>
<feature type="transmembrane region" description="Helical" evidence="1">
    <location>
        <begin position="186"/>
        <end position="207"/>
    </location>
</feature>
<feature type="transmembrane region" description="Helical" evidence="1">
    <location>
        <begin position="134"/>
        <end position="152"/>
    </location>
</feature>
<keyword evidence="1" id="KW-1133">Transmembrane helix</keyword>
<evidence type="ECO:0000313" key="3">
    <source>
        <dbReference type="EMBL" id="GAA5050014.1"/>
    </source>
</evidence>
<feature type="transmembrane region" description="Helical" evidence="1">
    <location>
        <begin position="219"/>
        <end position="240"/>
    </location>
</feature>
<dbReference type="InterPro" id="IPR000620">
    <property type="entry name" value="EamA_dom"/>
</dbReference>
<keyword evidence="1" id="KW-0472">Membrane</keyword>
<dbReference type="PANTHER" id="PTHR22911:SF76">
    <property type="entry name" value="EAMA DOMAIN-CONTAINING PROTEIN"/>
    <property type="match status" value="1"/>
</dbReference>
<feature type="transmembrane region" description="Helical" evidence="1">
    <location>
        <begin position="247"/>
        <end position="268"/>
    </location>
</feature>